<dbReference type="InterPro" id="IPR003607">
    <property type="entry name" value="HD/PDEase_dom"/>
</dbReference>
<dbReference type="CDD" id="cd00077">
    <property type="entry name" value="HDc"/>
    <property type="match status" value="1"/>
</dbReference>
<evidence type="ECO:0000313" key="3">
    <source>
        <dbReference type="Proteomes" id="UP000183843"/>
    </source>
</evidence>
<proteinExistence type="predicted"/>
<dbReference type="EMBL" id="FOJX01000004">
    <property type="protein sequence ID" value="SFA96573.1"/>
    <property type="molecule type" value="Genomic_DNA"/>
</dbReference>
<reference evidence="2 3" key="1">
    <citation type="submission" date="2016-10" db="EMBL/GenBank/DDBJ databases">
        <authorList>
            <person name="de Groot N.N."/>
        </authorList>
    </citation>
    <scope>NUCLEOTIDE SEQUENCE [LARGE SCALE GENOMIC DNA]</scope>
    <source>
        <strain evidence="2 3">L14</strain>
    </source>
</reference>
<dbReference type="SUPFAM" id="SSF109604">
    <property type="entry name" value="HD-domain/PDEase-like"/>
    <property type="match status" value="1"/>
</dbReference>
<accession>A0A1I0X9C6</accession>
<name>A0A1I0X9C6_SELRU</name>
<sequence>MLKVYAVEGLRAGMVVGRDIVDEQGNALISTGTTLTKEMIYGLLDRPIFSVYVEEEDPVVGVPSKENLLDDDYLNCYEWVYQQLEVIFDGLVQRGEFSANALQRIMDEKNFNELCDGAKAVSQIHNMGQEGSYLVHHCLHVGILAGLMGRWLGWSVLDQYNLVIAGLFLDIGKMQVPKEVLEKQGKLTDEEFEQVKRHSQYGHDLLAGTTLNANQDIMQGILQHHERCDGSGYPLQLKKETISRFGRILAILDMYDAMASDRVFAKRRSPFDVFATLYDDILDGKLDTEYGVLFIKHLCHALNGNWVRLSNGEKGQIVYLDESRVRSLPVVQTEKGEFIDLNKNRDIKVECILTANEV</sequence>
<dbReference type="AlphaFoldDB" id="A0A1I0X9C6"/>
<dbReference type="RefSeq" id="WP_074814973.1">
    <property type="nucleotide sequence ID" value="NZ_FOJX01000004.1"/>
</dbReference>
<feature type="domain" description="HD-GYP" evidence="1">
    <location>
        <begin position="108"/>
        <end position="310"/>
    </location>
</feature>
<dbReference type="Proteomes" id="UP000183843">
    <property type="component" value="Unassembled WGS sequence"/>
</dbReference>
<evidence type="ECO:0000313" key="2">
    <source>
        <dbReference type="EMBL" id="SFA96573.1"/>
    </source>
</evidence>
<dbReference type="PANTHER" id="PTHR43155:SF2">
    <property type="entry name" value="CYCLIC DI-GMP PHOSPHODIESTERASE PA4108"/>
    <property type="match status" value="1"/>
</dbReference>
<gene>
    <name evidence="2" type="ORF">SAMN05216587_104265</name>
</gene>
<dbReference type="InterPro" id="IPR037522">
    <property type="entry name" value="HD_GYP_dom"/>
</dbReference>
<protein>
    <submittedName>
        <fullName evidence="2">HD-GYP domain, c-di-GMP phosphodiesterase class II (Or its inactivated variant)</fullName>
    </submittedName>
</protein>
<dbReference type="PANTHER" id="PTHR43155">
    <property type="entry name" value="CYCLIC DI-GMP PHOSPHODIESTERASE PA4108-RELATED"/>
    <property type="match status" value="1"/>
</dbReference>
<dbReference type="Pfam" id="PF13487">
    <property type="entry name" value="HD_5"/>
    <property type="match status" value="1"/>
</dbReference>
<evidence type="ECO:0000259" key="1">
    <source>
        <dbReference type="PROSITE" id="PS51832"/>
    </source>
</evidence>
<dbReference type="PROSITE" id="PS51832">
    <property type="entry name" value="HD_GYP"/>
    <property type="match status" value="1"/>
</dbReference>
<organism evidence="2 3">
    <name type="scientific">Selenomonas ruminantium</name>
    <dbReference type="NCBI Taxonomy" id="971"/>
    <lineage>
        <taxon>Bacteria</taxon>
        <taxon>Bacillati</taxon>
        <taxon>Bacillota</taxon>
        <taxon>Negativicutes</taxon>
        <taxon>Selenomonadales</taxon>
        <taxon>Selenomonadaceae</taxon>
        <taxon>Selenomonas</taxon>
    </lineage>
</organism>
<dbReference type="Gene3D" id="1.10.3210.10">
    <property type="entry name" value="Hypothetical protein af1432"/>
    <property type="match status" value="1"/>
</dbReference>